<name>A0A5P2G9S4_9BACT</name>
<dbReference type="KEGG" id="arac:E0W69_020310"/>
<organism evidence="1 2">
    <name type="scientific">Rhizosphaericola mali</name>
    <dbReference type="NCBI Taxonomy" id="2545455"/>
    <lineage>
        <taxon>Bacteria</taxon>
        <taxon>Pseudomonadati</taxon>
        <taxon>Bacteroidota</taxon>
        <taxon>Chitinophagia</taxon>
        <taxon>Chitinophagales</taxon>
        <taxon>Chitinophagaceae</taxon>
        <taxon>Rhizosphaericola</taxon>
    </lineage>
</organism>
<dbReference type="Proteomes" id="UP000292424">
    <property type="component" value="Plasmid pB3-10"/>
</dbReference>
<proteinExistence type="predicted"/>
<dbReference type="RefSeq" id="WP_131332052.1">
    <property type="nucleotide sequence ID" value="NZ_CP044017.1"/>
</dbReference>
<geneLocation type="plasmid" evidence="2">
    <name>pb3-10</name>
</geneLocation>
<keyword evidence="2" id="KW-1185">Reference proteome</keyword>
<sequence length="173" mass="20056">MYRHLRKDGEVAMFAVVDQAIKTEVALKYPGVINVWTQLDAIMGGKRSEFEDYLNELGDAYRIKLASEKHNKEFEEIKEVRMAIRMKEREYERLEVMAKEKGVKVSSLCRNILGNTALENVHIDGQLKRSFLGMGVNLNQLAYHYNRTGENPPAELKECLELLKLFRDAYSRK</sequence>
<evidence type="ECO:0000313" key="1">
    <source>
        <dbReference type="EMBL" id="QES91059.1"/>
    </source>
</evidence>
<dbReference type="AlphaFoldDB" id="A0A5P2G9S4"/>
<dbReference type="EMBL" id="CP044017">
    <property type="protein sequence ID" value="QES91059.1"/>
    <property type="molecule type" value="Genomic_DNA"/>
</dbReference>
<protein>
    <submittedName>
        <fullName evidence="1">Uncharacterized protein</fullName>
    </submittedName>
</protein>
<accession>A0A5P2G9S4</accession>
<evidence type="ECO:0000313" key="2">
    <source>
        <dbReference type="Proteomes" id="UP000292424"/>
    </source>
</evidence>
<keyword evidence="1" id="KW-0614">Plasmid</keyword>
<reference evidence="1 2" key="1">
    <citation type="submission" date="2019-09" db="EMBL/GenBank/DDBJ databases">
        <title>Complete genome sequence of Arachidicoccus sp. B3-10 isolated from apple orchard soil.</title>
        <authorList>
            <person name="Kim H.S."/>
            <person name="Han K.-I."/>
            <person name="Suh M.K."/>
            <person name="Lee K.C."/>
            <person name="Eom M.K."/>
            <person name="Kim J.-S."/>
            <person name="Kang S.W."/>
            <person name="Sin Y."/>
            <person name="Lee J.-S."/>
        </authorList>
    </citation>
    <scope>NUCLEOTIDE SEQUENCE [LARGE SCALE GENOMIC DNA]</scope>
    <source>
        <strain evidence="1 2">B3-10</strain>
        <plasmid evidence="2">pb3-10</plasmid>
    </source>
</reference>
<dbReference type="InterPro" id="IPR053842">
    <property type="entry name" value="NikA-like"/>
</dbReference>
<gene>
    <name evidence="1" type="ORF">E0W69_020310</name>
</gene>
<dbReference type="Pfam" id="PF21983">
    <property type="entry name" value="NikA-like"/>
    <property type="match status" value="1"/>
</dbReference>